<gene>
    <name evidence="3" type="ORF">OM076_36210</name>
</gene>
<evidence type="ECO:0000313" key="3">
    <source>
        <dbReference type="EMBL" id="MDA0165767.1"/>
    </source>
</evidence>
<feature type="transmembrane region" description="Helical" evidence="2">
    <location>
        <begin position="101"/>
        <end position="118"/>
    </location>
</feature>
<feature type="transmembrane region" description="Helical" evidence="2">
    <location>
        <begin position="69"/>
        <end position="89"/>
    </location>
</feature>
<evidence type="ECO:0000256" key="1">
    <source>
        <dbReference type="SAM" id="MobiDB-lite"/>
    </source>
</evidence>
<evidence type="ECO:0000313" key="4">
    <source>
        <dbReference type="Proteomes" id="UP001149140"/>
    </source>
</evidence>
<name>A0A9X3S5N1_9ACTN</name>
<evidence type="ECO:0000256" key="2">
    <source>
        <dbReference type="SAM" id="Phobius"/>
    </source>
</evidence>
<proteinExistence type="predicted"/>
<sequence>MSRHNKGKRRRRPKSTAPQVPPRAPRRMTPALEERPKAPWHPFPLVEVSVLIGIVCIGVGFFSRDSAGGRTILALGFVLGALGGLDTAAREHFSGYRSHTLVLAAFPAVAAAVLTALAGVPNVLVPVLLVAVFMVAFVVLRGAWERSAGG</sequence>
<feature type="transmembrane region" description="Helical" evidence="2">
    <location>
        <begin position="45"/>
        <end position="63"/>
    </location>
</feature>
<dbReference type="RefSeq" id="WP_270045029.1">
    <property type="nucleotide sequence ID" value="NZ_JAPDOD010000052.1"/>
</dbReference>
<feature type="transmembrane region" description="Helical" evidence="2">
    <location>
        <begin position="124"/>
        <end position="144"/>
    </location>
</feature>
<keyword evidence="2" id="KW-0812">Transmembrane</keyword>
<dbReference type="AlphaFoldDB" id="A0A9X3S5N1"/>
<dbReference type="EMBL" id="JAPDOD010000052">
    <property type="protein sequence ID" value="MDA0165767.1"/>
    <property type="molecule type" value="Genomic_DNA"/>
</dbReference>
<keyword evidence="2" id="KW-1133">Transmembrane helix</keyword>
<feature type="region of interest" description="Disordered" evidence="1">
    <location>
        <begin position="1"/>
        <end position="33"/>
    </location>
</feature>
<reference evidence="3" key="1">
    <citation type="submission" date="2022-10" db="EMBL/GenBank/DDBJ databases">
        <title>The WGS of Solirubrobacter ginsenosidimutans DSM 21036.</title>
        <authorList>
            <person name="Jiang Z."/>
        </authorList>
    </citation>
    <scope>NUCLEOTIDE SEQUENCE</scope>
    <source>
        <strain evidence="3">DSM 21036</strain>
    </source>
</reference>
<comment type="caution">
    <text evidence="3">The sequence shown here is derived from an EMBL/GenBank/DDBJ whole genome shotgun (WGS) entry which is preliminary data.</text>
</comment>
<keyword evidence="2" id="KW-0472">Membrane</keyword>
<protein>
    <submittedName>
        <fullName evidence="3">Uncharacterized protein</fullName>
    </submittedName>
</protein>
<keyword evidence="4" id="KW-1185">Reference proteome</keyword>
<dbReference type="Proteomes" id="UP001149140">
    <property type="component" value="Unassembled WGS sequence"/>
</dbReference>
<organism evidence="3 4">
    <name type="scientific">Solirubrobacter ginsenosidimutans</name>
    <dbReference type="NCBI Taxonomy" id="490573"/>
    <lineage>
        <taxon>Bacteria</taxon>
        <taxon>Bacillati</taxon>
        <taxon>Actinomycetota</taxon>
        <taxon>Thermoleophilia</taxon>
        <taxon>Solirubrobacterales</taxon>
        <taxon>Solirubrobacteraceae</taxon>
        <taxon>Solirubrobacter</taxon>
    </lineage>
</organism>
<feature type="compositionally biased region" description="Basic residues" evidence="1">
    <location>
        <begin position="1"/>
        <end position="14"/>
    </location>
</feature>
<accession>A0A9X3S5N1</accession>